<dbReference type="Gene3D" id="3.40.50.620">
    <property type="entry name" value="HUPs"/>
    <property type="match status" value="1"/>
</dbReference>
<keyword evidence="7 13" id="KW-0547">Nucleotide-binding</keyword>
<dbReference type="GO" id="GO:0006423">
    <property type="term" value="P:cysteinyl-tRNA aminoacylation"/>
    <property type="evidence" value="ECO:0007669"/>
    <property type="project" value="UniProtKB-UniRule"/>
</dbReference>
<dbReference type="SUPFAM" id="SSF47323">
    <property type="entry name" value="Anticodon-binding domain of a subclass of class I aminoacyl-tRNA synthetases"/>
    <property type="match status" value="1"/>
</dbReference>
<comment type="subunit">
    <text evidence="3 13">Monomer.</text>
</comment>
<dbReference type="InterPro" id="IPR032678">
    <property type="entry name" value="tRNA-synt_1_cat_dom"/>
</dbReference>
<dbReference type="Proteomes" id="UP000000323">
    <property type="component" value="Chromosome 1"/>
</dbReference>
<dbReference type="CDD" id="cd00672">
    <property type="entry name" value="CysRS_core"/>
    <property type="match status" value="1"/>
</dbReference>
<feature type="domain" description="Cysteinyl-tRNA synthetase class Ia DALR" evidence="14">
    <location>
        <begin position="340"/>
        <end position="400"/>
    </location>
</feature>
<dbReference type="InterPro" id="IPR009080">
    <property type="entry name" value="tRNAsynth_Ia_anticodon-bd"/>
</dbReference>
<evidence type="ECO:0000256" key="5">
    <source>
        <dbReference type="ARBA" id="ARBA00022598"/>
    </source>
</evidence>
<dbReference type="KEGG" id="ttr:Tter_1829"/>
<evidence type="ECO:0000313" key="16">
    <source>
        <dbReference type="Proteomes" id="UP000000323"/>
    </source>
</evidence>
<dbReference type="GO" id="GO:0005829">
    <property type="term" value="C:cytosol"/>
    <property type="evidence" value="ECO:0007669"/>
    <property type="project" value="TreeGrafter"/>
</dbReference>
<evidence type="ECO:0000256" key="9">
    <source>
        <dbReference type="ARBA" id="ARBA00022840"/>
    </source>
</evidence>
<dbReference type="PRINTS" id="PR00983">
    <property type="entry name" value="TRNASYNTHCYS"/>
</dbReference>
<dbReference type="Pfam" id="PF01406">
    <property type="entry name" value="tRNA-synt_1e"/>
    <property type="match status" value="1"/>
</dbReference>
<keyword evidence="16" id="KW-1185">Reference proteome</keyword>
<evidence type="ECO:0000313" key="15">
    <source>
        <dbReference type="EMBL" id="ACZ42735.1"/>
    </source>
</evidence>
<protein>
    <recommendedName>
        <fullName evidence="13">Cysteine--tRNA ligase</fullName>
        <ecNumber evidence="13">6.1.1.16</ecNumber>
    </recommendedName>
    <alternativeName>
        <fullName evidence="13">Cysteinyl-tRNA synthetase</fullName>
        <shortName evidence="13">CysRS</shortName>
    </alternativeName>
</protein>
<sequence length="453" mass="51867">MLYIHNTLTDRKEEFIPLNPPNVLMYVCGPTVYGPAHIGHAMSYTVFDIVRRYLEYKGYKVKHVQNFTDVDDKIIARSNEEGISWKDLATRYEREFLRQMDSLNILRAHYYPRASEVIPEIIEDIQRLIARGYAYVVDGDVYFRVLKDEEYGELSHRRLDEMRAGARIEADPRKEHPMDFALWKSAKLGEPYWESPWGPGRPGWHIECTTMNLRMLGEQIDIHGGGADLIFPHHENEIAQSEAITGKHPFVRYWIHNGLLQLEEEKMARSVGNVLSIDFIVRQYGADAFRLFVLSSHYRKPLNFSFEALESAKRGVLRLYQAVGEDAGPAGSEFKDFRQRFESAMDDDFNTPQAIAVLFELARDVNALRSEGKDASTAAGLLRELSALLGLRLDSVGGEATEAEPFIDLIVGVRDKLRASRIYELSDYIRDKLGELGVSVMDTPEGSKWRLER</sequence>
<gene>
    <name evidence="13" type="primary">cysS</name>
    <name evidence="15" type="ordered locus">Tter_1829</name>
</gene>
<proteinExistence type="inferred from homology"/>
<dbReference type="InterPro" id="IPR014729">
    <property type="entry name" value="Rossmann-like_a/b/a_fold"/>
</dbReference>
<dbReference type="FunFam" id="3.40.50.620:FF:000130">
    <property type="entry name" value="Cysteine--tRNA ligase"/>
    <property type="match status" value="1"/>
</dbReference>
<keyword evidence="10 13" id="KW-0648">Protein biosynthesis</keyword>
<evidence type="ECO:0000256" key="4">
    <source>
        <dbReference type="ARBA" id="ARBA00022490"/>
    </source>
</evidence>
<dbReference type="GO" id="GO:0008270">
    <property type="term" value="F:zinc ion binding"/>
    <property type="evidence" value="ECO:0007669"/>
    <property type="project" value="UniProtKB-UniRule"/>
</dbReference>
<comment type="similarity">
    <text evidence="2 13">Belongs to the class-I aminoacyl-tRNA synthetase family.</text>
</comment>
<dbReference type="PANTHER" id="PTHR10890">
    <property type="entry name" value="CYSTEINYL-TRNA SYNTHETASE"/>
    <property type="match status" value="1"/>
</dbReference>
<dbReference type="Gene3D" id="1.20.120.1910">
    <property type="entry name" value="Cysteine-tRNA ligase, C-terminal anti-codon recognition domain"/>
    <property type="match status" value="1"/>
</dbReference>
<dbReference type="InterPro" id="IPR015803">
    <property type="entry name" value="Cys-tRNA-ligase"/>
</dbReference>
<keyword evidence="8 13" id="KW-0862">Zinc</keyword>
<dbReference type="STRING" id="525904.Tter_1829"/>
<reference evidence="16" key="1">
    <citation type="journal article" date="2010" name="Stand. Genomic Sci.">
        <title>Complete genome sequence of 'Thermobaculum terrenum' type strain (YNP1).</title>
        <authorList>
            <person name="Kiss H."/>
            <person name="Cleland D."/>
            <person name="Lapidus A."/>
            <person name="Lucas S."/>
            <person name="Glavina Del Rio T."/>
            <person name="Nolan M."/>
            <person name="Tice H."/>
            <person name="Han C."/>
            <person name="Goodwin L."/>
            <person name="Pitluck S."/>
            <person name="Liolios K."/>
            <person name="Ivanova N."/>
            <person name="Mavromatis K."/>
            <person name="Ovchinnikova G."/>
            <person name="Pati A."/>
            <person name="Chen A."/>
            <person name="Palaniappan K."/>
            <person name="Land M."/>
            <person name="Hauser L."/>
            <person name="Chang Y."/>
            <person name="Jeffries C."/>
            <person name="Lu M."/>
            <person name="Brettin T."/>
            <person name="Detter J."/>
            <person name="Goker M."/>
            <person name="Tindall B."/>
            <person name="Beck B."/>
            <person name="McDermott T."/>
            <person name="Woyke T."/>
            <person name="Bristow J."/>
            <person name="Eisen J."/>
            <person name="Markowitz V."/>
            <person name="Hugenholtz P."/>
            <person name="Kyrpides N."/>
            <person name="Klenk H."/>
            <person name="Cheng J."/>
        </authorList>
    </citation>
    <scope>NUCLEOTIDE SEQUENCE [LARGE SCALE GENOMIC DNA]</scope>
    <source>
        <strain evidence="16">ATCC BAA-798 / YNP1</strain>
    </source>
</reference>
<evidence type="ECO:0000256" key="10">
    <source>
        <dbReference type="ARBA" id="ARBA00022917"/>
    </source>
</evidence>
<dbReference type="AlphaFoldDB" id="D1CD70"/>
<comment type="catalytic activity">
    <reaction evidence="12 13">
        <text>tRNA(Cys) + L-cysteine + ATP = L-cysteinyl-tRNA(Cys) + AMP + diphosphate</text>
        <dbReference type="Rhea" id="RHEA:17773"/>
        <dbReference type="Rhea" id="RHEA-COMP:9661"/>
        <dbReference type="Rhea" id="RHEA-COMP:9679"/>
        <dbReference type="ChEBI" id="CHEBI:30616"/>
        <dbReference type="ChEBI" id="CHEBI:33019"/>
        <dbReference type="ChEBI" id="CHEBI:35235"/>
        <dbReference type="ChEBI" id="CHEBI:78442"/>
        <dbReference type="ChEBI" id="CHEBI:78517"/>
        <dbReference type="ChEBI" id="CHEBI:456215"/>
        <dbReference type="EC" id="6.1.1.16"/>
    </reaction>
</comment>
<organism evidence="15 16">
    <name type="scientific">Thermobaculum terrenum (strain ATCC BAA-798 / CCMEE 7001 / YNP1)</name>
    <dbReference type="NCBI Taxonomy" id="525904"/>
    <lineage>
        <taxon>Bacteria</taxon>
        <taxon>Bacillati</taxon>
        <taxon>Chloroflexota</taxon>
        <taxon>Chloroflexia</taxon>
        <taxon>Candidatus Thermobaculales</taxon>
        <taxon>Candidatus Thermobaculaceae</taxon>
        <taxon>Thermobaculum</taxon>
    </lineage>
</organism>
<dbReference type="NCBIfam" id="TIGR00435">
    <property type="entry name" value="cysS"/>
    <property type="match status" value="1"/>
</dbReference>
<keyword evidence="5 13" id="KW-0436">Ligase</keyword>
<dbReference type="GO" id="GO:0004817">
    <property type="term" value="F:cysteine-tRNA ligase activity"/>
    <property type="evidence" value="ECO:0007669"/>
    <property type="project" value="UniProtKB-UniRule"/>
</dbReference>
<dbReference type="eggNOG" id="COG0215">
    <property type="taxonomic scope" value="Bacteria"/>
</dbReference>
<dbReference type="SMART" id="SM00840">
    <property type="entry name" value="DALR_2"/>
    <property type="match status" value="1"/>
</dbReference>
<name>D1CD70_THET1</name>
<feature type="binding site" evidence="13">
    <location>
        <position position="237"/>
    </location>
    <ligand>
        <name>Zn(2+)</name>
        <dbReference type="ChEBI" id="CHEBI:29105"/>
    </ligand>
</feature>
<feature type="binding site" evidence="13">
    <location>
        <position position="233"/>
    </location>
    <ligand>
        <name>Zn(2+)</name>
        <dbReference type="ChEBI" id="CHEBI:29105"/>
    </ligand>
</feature>
<dbReference type="Pfam" id="PF09190">
    <property type="entry name" value="DALR_2"/>
    <property type="match status" value="1"/>
</dbReference>
<feature type="binding site" evidence="13">
    <location>
        <position position="208"/>
    </location>
    <ligand>
        <name>Zn(2+)</name>
        <dbReference type="ChEBI" id="CHEBI:29105"/>
    </ligand>
</feature>
<keyword evidence="4 13" id="KW-0963">Cytoplasm</keyword>
<comment type="cofactor">
    <cofactor evidence="13">
        <name>Zn(2+)</name>
        <dbReference type="ChEBI" id="CHEBI:29105"/>
    </cofactor>
    <text evidence="13">Binds 1 zinc ion per subunit.</text>
</comment>
<evidence type="ECO:0000256" key="12">
    <source>
        <dbReference type="ARBA" id="ARBA00047398"/>
    </source>
</evidence>
<keyword evidence="9 13" id="KW-0067">ATP-binding</keyword>
<evidence type="ECO:0000256" key="7">
    <source>
        <dbReference type="ARBA" id="ARBA00022741"/>
    </source>
</evidence>
<evidence type="ECO:0000256" key="6">
    <source>
        <dbReference type="ARBA" id="ARBA00022723"/>
    </source>
</evidence>
<dbReference type="HOGENOM" id="CLU_013528_0_1_0"/>
<dbReference type="EMBL" id="CP001825">
    <property type="protein sequence ID" value="ACZ42735.1"/>
    <property type="molecule type" value="Genomic_DNA"/>
</dbReference>
<dbReference type="InterPro" id="IPR015273">
    <property type="entry name" value="Cys-tRNA-synt_Ia_DALR"/>
</dbReference>
<evidence type="ECO:0000256" key="2">
    <source>
        <dbReference type="ARBA" id="ARBA00005594"/>
    </source>
</evidence>
<evidence type="ECO:0000256" key="11">
    <source>
        <dbReference type="ARBA" id="ARBA00023146"/>
    </source>
</evidence>
<dbReference type="CDD" id="cd07963">
    <property type="entry name" value="Anticodon_Ia_Cys"/>
    <property type="match status" value="1"/>
</dbReference>
<dbReference type="EC" id="6.1.1.16" evidence="13"/>
<feature type="binding site" evidence="13">
    <location>
        <position position="28"/>
    </location>
    <ligand>
        <name>Zn(2+)</name>
        <dbReference type="ChEBI" id="CHEBI:29105"/>
    </ligand>
</feature>
<evidence type="ECO:0000259" key="14">
    <source>
        <dbReference type="SMART" id="SM00840"/>
    </source>
</evidence>
<accession>D1CD70</accession>
<dbReference type="HAMAP" id="MF_00041">
    <property type="entry name" value="Cys_tRNA_synth"/>
    <property type="match status" value="1"/>
</dbReference>
<dbReference type="PANTHER" id="PTHR10890:SF3">
    <property type="entry name" value="CYSTEINE--TRNA LIGASE, CYTOPLASMIC"/>
    <property type="match status" value="1"/>
</dbReference>
<comment type="caution">
    <text evidence="13">Lacks conserved residue(s) required for the propagation of feature annotation.</text>
</comment>
<keyword evidence="11 13" id="KW-0030">Aminoacyl-tRNA synthetase</keyword>
<feature type="short sequence motif" description="'HIGH' region" evidence="13">
    <location>
        <begin position="30"/>
        <end position="40"/>
    </location>
</feature>
<evidence type="ECO:0000256" key="13">
    <source>
        <dbReference type="HAMAP-Rule" id="MF_00041"/>
    </source>
</evidence>
<keyword evidence="6 13" id="KW-0479">Metal-binding</keyword>
<dbReference type="InterPro" id="IPR024909">
    <property type="entry name" value="Cys-tRNA/MSH_ligase"/>
</dbReference>
<evidence type="ECO:0000256" key="3">
    <source>
        <dbReference type="ARBA" id="ARBA00011245"/>
    </source>
</evidence>
<dbReference type="GO" id="GO:0005524">
    <property type="term" value="F:ATP binding"/>
    <property type="evidence" value="ECO:0007669"/>
    <property type="project" value="UniProtKB-UniRule"/>
</dbReference>
<comment type="subcellular location">
    <subcellularLocation>
        <location evidence="1 13">Cytoplasm</location>
    </subcellularLocation>
</comment>
<dbReference type="SUPFAM" id="SSF52374">
    <property type="entry name" value="Nucleotidylyl transferase"/>
    <property type="match status" value="1"/>
</dbReference>
<evidence type="ECO:0000256" key="1">
    <source>
        <dbReference type="ARBA" id="ARBA00004496"/>
    </source>
</evidence>
<evidence type="ECO:0000256" key="8">
    <source>
        <dbReference type="ARBA" id="ARBA00022833"/>
    </source>
</evidence>